<keyword evidence="3" id="KW-0804">Transcription</keyword>
<evidence type="ECO:0000313" key="6">
    <source>
        <dbReference type="EMBL" id="KAK8956500.1"/>
    </source>
</evidence>
<comment type="similarity">
    <text evidence="1">Belongs to the bHLH protein family.</text>
</comment>
<dbReference type="EMBL" id="JBBWWQ010000001">
    <property type="protein sequence ID" value="KAK8956500.1"/>
    <property type="molecule type" value="Genomic_DNA"/>
</dbReference>
<dbReference type="InterPro" id="IPR055477">
    <property type="entry name" value="DUF7049"/>
</dbReference>
<keyword evidence="7" id="KW-1185">Reference proteome</keyword>
<evidence type="ECO:0000256" key="4">
    <source>
        <dbReference type="SAM" id="Coils"/>
    </source>
</evidence>
<dbReference type="InterPro" id="IPR044658">
    <property type="entry name" value="bHLH92/bHLH041-like"/>
</dbReference>
<proteinExistence type="inferred from homology"/>
<protein>
    <submittedName>
        <fullName evidence="6">Transcription factor bHLH041</fullName>
    </submittedName>
</protein>
<dbReference type="Proteomes" id="UP001418222">
    <property type="component" value="Unassembled WGS sequence"/>
</dbReference>
<name>A0AAP0C1W9_9ASPA</name>
<dbReference type="PANTHER" id="PTHR46665:SF1">
    <property type="entry name" value="SPERMATOGENESIS- AND OOGENESIS-SPECIFIC BASIC HELIX-LOOP-HELIX-CONTAINING PROTEIN 1"/>
    <property type="match status" value="1"/>
</dbReference>
<dbReference type="Pfam" id="PF00010">
    <property type="entry name" value="HLH"/>
    <property type="match status" value="1"/>
</dbReference>
<organism evidence="6 7">
    <name type="scientific">Platanthera zijinensis</name>
    <dbReference type="NCBI Taxonomy" id="2320716"/>
    <lineage>
        <taxon>Eukaryota</taxon>
        <taxon>Viridiplantae</taxon>
        <taxon>Streptophyta</taxon>
        <taxon>Embryophyta</taxon>
        <taxon>Tracheophyta</taxon>
        <taxon>Spermatophyta</taxon>
        <taxon>Magnoliopsida</taxon>
        <taxon>Liliopsida</taxon>
        <taxon>Asparagales</taxon>
        <taxon>Orchidaceae</taxon>
        <taxon>Orchidoideae</taxon>
        <taxon>Orchideae</taxon>
        <taxon>Orchidinae</taxon>
        <taxon>Platanthera</taxon>
    </lineage>
</organism>
<dbReference type="PROSITE" id="PS50888">
    <property type="entry name" value="BHLH"/>
    <property type="match status" value="1"/>
</dbReference>
<dbReference type="GO" id="GO:0046983">
    <property type="term" value="F:protein dimerization activity"/>
    <property type="evidence" value="ECO:0007669"/>
    <property type="project" value="InterPro"/>
</dbReference>
<feature type="coiled-coil region" evidence="4">
    <location>
        <begin position="241"/>
        <end position="278"/>
    </location>
</feature>
<evidence type="ECO:0000313" key="7">
    <source>
        <dbReference type="Proteomes" id="UP001418222"/>
    </source>
</evidence>
<dbReference type="AlphaFoldDB" id="A0AAP0C1W9"/>
<dbReference type="InterPro" id="IPR036638">
    <property type="entry name" value="HLH_DNA-bd_sf"/>
</dbReference>
<dbReference type="Gene3D" id="4.10.280.10">
    <property type="entry name" value="Helix-loop-helix DNA-binding domain"/>
    <property type="match status" value="1"/>
</dbReference>
<comment type="caution">
    <text evidence="6">The sequence shown here is derived from an EMBL/GenBank/DDBJ whole genome shotgun (WGS) entry which is preliminary data.</text>
</comment>
<accession>A0AAP0C1W9</accession>
<evidence type="ECO:0000256" key="1">
    <source>
        <dbReference type="ARBA" id="ARBA00005510"/>
    </source>
</evidence>
<keyword evidence="4" id="KW-0175">Coiled coil</keyword>
<dbReference type="InterPro" id="IPR011598">
    <property type="entry name" value="bHLH_dom"/>
</dbReference>
<dbReference type="SMART" id="SM00353">
    <property type="entry name" value="HLH"/>
    <property type="match status" value="1"/>
</dbReference>
<evidence type="ECO:0000259" key="5">
    <source>
        <dbReference type="PROSITE" id="PS50888"/>
    </source>
</evidence>
<evidence type="ECO:0000256" key="3">
    <source>
        <dbReference type="ARBA" id="ARBA00023163"/>
    </source>
</evidence>
<dbReference type="Pfam" id="PF23132">
    <property type="entry name" value="DUF7049"/>
    <property type="match status" value="1"/>
</dbReference>
<dbReference type="SUPFAM" id="SSF47459">
    <property type="entry name" value="HLH, helix-loop-helix DNA-binding domain"/>
    <property type="match status" value="1"/>
</dbReference>
<gene>
    <name evidence="6" type="primary">BHLH41</name>
    <name evidence="6" type="ORF">KSP39_PZI000919</name>
</gene>
<dbReference type="PANTHER" id="PTHR46665">
    <property type="entry name" value="TRANSCRIPTION FACTOR BHLH041-RELATED-RELATED"/>
    <property type="match status" value="1"/>
</dbReference>
<sequence length="501" mass="56647">MDVWCFEDDSLHSSSSSGSLPQIPFSELLSSFACIDDNYVAEIPPVERDDRVQFGDLELLNPSTMQLQGQLDEVLCLSWPGLGGSTDSTCQTSLDILHEQPQTRRSLQSNLFYEEQSLLPSVKSCSFDSLSSIYTKSDMPVPQTSSVTGMNQHTYARFLLPMVEEMAITRAMVSVISSSSSSTLSSSSAASSYQHLSEQGAQTYQSQVTYCPPKMCSFQPYSSSISRKLESHNNVHSQSMIKKAHNMLRSVNKLRAQAKEEETQLTSYQMQHMVLERRRRERLNSSFHSLGKLLPPGSKKDKTAVLCNTVSYMKTLKSEIYELEEKNRVLEEKVLPFEAELQSIDPNERVQVKLRKSSQTESEKQQIYLVIMVRVQCDLIRVVLQVLECIKTMKAISLLSLDAIPNHEQMKLFATMKLAIEREIPSPAASEFYSRGLRFPISIRADCGFWFSIRADCGFRVLVFYPRRLRFLRPVFSVRAGLTSFLLPLLSSRGSTLLVLL</sequence>
<reference evidence="6 7" key="1">
    <citation type="journal article" date="2022" name="Nat. Plants">
        <title>Genomes of leafy and leafless Platanthera orchids illuminate the evolution of mycoheterotrophy.</title>
        <authorList>
            <person name="Li M.H."/>
            <person name="Liu K.W."/>
            <person name="Li Z."/>
            <person name="Lu H.C."/>
            <person name="Ye Q.L."/>
            <person name="Zhang D."/>
            <person name="Wang J.Y."/>
            <person name="Li Y.F."/>
            <person name="Zhong Z.M."/>
            <person name="Liu X."/>
            <person name="Yu X."/>
            <person name="Liu D.K."/>
            <person name="Tu X.D."/>
            <person name="Liu B."/>
            <person name="Hao Y."/>
            <person name="Liao X.Y."/>
            <person name="Jiang Y.T."/>
            <person name="Sun W.H."/>
            <person name="Chen J."/>
            <person name="Chen Y.Q."/>
            <person name="Ai Y."/>
            <person name="Zhai J.W."/>
            <person name="Wu S.S."/>
            <person name="Zhou Z."/>
            <person name="Hsiao Y.Y."/>
            <person name="Wu W.L."/>
            <person name="Chen Y.Y."/>
            <person name="Lin Y.F."/>
            <person name="Hsu J.L."/>
            <person name="Li C.Y."/>
            <person name="Wang Z.W."/>
            <person name="Zhao X."/>
            <person name="Zhong W.Y."/>
            <person name="Ma X.K."/>
            <person name="Ma L."/>
            <person name="Huang J."/>
            <person name="Chen G.Z."/>
            <person name="Huang M.Z."/>
            <person name="Huang L."/>
            <person name="Peng D.H."/>
            <person name="Luo Y.B."/>
            <person name="Zou S.Q."/>
            <person name="Chen S.P."/>
            <person name="Lan S."/>
            <person name="Tsai W.C."/>
            <person name="Van de Peer Y."/>
            <person name="Liu Z.J."/>
        </authorList>
    </citation>
    <scope>NUCLEOTIDE SEQUENCE [LARGE SCALE GENOMIC DNA]</scope>
    <source>
        <strain evidence="6">Lor287</strain>
    </source>
</reference>
<evidence type="ECO:0000256" key="2">
    <source>
        <dbReference type="ARBA" id="ARBA00023015"/>
    </source>
</evidence>
<keyword evidence="2" id="KW-0805">Transcription regulation</keyword>
<feature type="domain" description="BHLH" evidence="5">
    <location>
        <begin position="267"/>
        <end position="316"/>
    </location>
</feature>